<evidence type="ECO:0000313" key="2">
    <source>
        <dbReference type="EMBL" id="MBW74377.1"/>
    </source>
</evidence>
<protein>
    <submittedName>
        <fullName evidence="2">Putative secreted protein</fullName>
    </submittedName>
</protein>
<feature type="signal peptide" evidence="1">
    <location>
        <begin position="1"/>
        <end position="18"/>
    </location>
</feature>
<name>A0A2M4DA19_ANODA</name>
<sequence>MLLVLVVVVVRLSDLCTCASDTDQTVGRVVSCRVQVSYRPLASRSLARGYYHRLAQVSCPPPVEGRKPKEYYFQRVEEWLRFGALARGTDARRL</sequence>
<keyword evidence="1" id="KW-0732">Signal</keyword>
<dbReference type="EMBL" id="GGFL01010199">
    <property type="protein sequence ID" value="MBW74377.1"/>
    <property type="molecule type" value="Transcribed_RNA"/>
</dbReference>
<proteinExistence type="predicted"/>
<reference evidence="2" key="1">
    <citation type="submission" date="2018-01" db="EMBL/GenBank/DDBJ databases">
        <title>An insight into the sialome of Amazonian anophelines.</title>
        <authorList>
            <person name="Ribeiro J.M."/>
            <person name="Scarpassa V."/>
            <person name="Calvo E."/>
        </authorList>
    </citation>
    <scope>NUCLEOTIDE SEQUENCE</scope>
</reference>
<dbReference type="AlphaFoldDB" id="A0A2M4DA19"/>
<accession>A0A2M4DA19</accession>
<organism evidence="2">
    <name type="scientific">Anopheles darlingi</name>
    <name type="common">Mosquito</name>
    <dbReference type="NCBI Taxonomy" id="43151"/>
    <lineage>
        <taxon>Eukaryota</taxon>
        <taxon>Metazoa</taxon>
        <taxon>Ecdysozoa</taxon>
        <taxon>Arthropoda</taxon>
        <taxon>Hexapoda</taxon>
        <taxon>Insecta</taxon>
        <taxon>Pterygota</taxon>
        <taxon>Neoptera</taxon>
        <taxon>Endopterygota</taxon>
        <taxon>Diptera</taxon>
        <taxon>Nematocera</taxon>
        <taxon>Culicoidea</taxon>
        <taxon>Culicidae</taxon>
        <taxon>Anophelinae</taxon>
        <taxon>Anopheles</taxon>
    </lineage>
</organism>
<feature type="chain" id="PRO_5014772922" evidence="1">
    <location>
        <begin position="19"/>
        <end position="94"/>
    </location>
</feature>
<evidence type="ECO:0000256" key="1">
    <source>
        <dbReference type="SAM" id="SignalP"/>
    </source>
</evidence>